<protein>
    <submittedName>
        <fullName evidence="1">Uncharacterized protein</fullName>
    </submittedName>
</protein>
<evidence type="ECO:0000313" key="2">
    <source>
        <dbReference type="Proteomes" id="UP001062846"/>
    </source>
</evidence>
<dbReference type="EMBL" id="CM046388">
    <property type="protein sequence ID" value="KAI8572168.1"/>
    <property type="molecule type" value="Genomic_DNA"/>
</dbReference>
<name>A0ACC0Q5W6_RHOML</name>
<sequence length="314" mass="33377">MADHDGNGGTGEVVDRPKGRGEPMAVEQEDQQLVEAIAHTGAVVEVSGDGAQGREQEVGDGENPRAAEENPRATVPIGAVGSISEAEGPGVVAEGPPMVGGSSGGSGSGGAAGDEPGSNGSPPRDPMKGKSTVIVEEEKPIEEEQVTEEPPVEIWEQDIAFRPPVTAATSSRHVPITYDDIAEHTPDAILARLLEERPDIGELVLKAKEDRARAVEGAKAAERAERERKDREEPLRDMETEERAAEEALGPRVTAVPEAAAVKRPDYTSETYMPPIPHLFVPSGFSATVVRVRRRNSVERLPGSHREHLGRGKS</sequence>
<keyword evidence="2" id="KW-1185">Reference proteome</keyword>
<dbReference type="Proteomes" id="UP001062846">
    <property type="component" value="Chromosome 1"/>
</dbReference>
<gene>
    <name evidence="1" type="ORF">RHMOL_Rhmol01G0177300</name>
</gene>
<evidence type="ECO:0000313" key="1">
    <source>
        <dbReference type="EMBL" id="KAI8572168.1"/>
    </source>
</evidence>
<accession>A0ACC0Q5W6</accession>
<organism evidence="1 2">
    <name type="scientific">Rhododendron molle</name>
    <name type="common">Chinese azalea</name>
    <name type="synonym">Azalea mollis</name>
    <dbReference type="NCBI Taxonomy" id="49168"/>
    <lineage>
        <taxon>Eukaryota</taxon>
        <taxon>Viridiplantae</taxon>
        <taxon>Streptophyta</taxon>
        <taxon>Embryophyta</taxon>
        <taxon>Tracheophyta</taxon>
        <taxon>Spermatophyta</taxon>
        <taxon>Magnoliopsida</taxon>
        <taxon>eudicotyledons</taxon>
        <taxon>Gunneridae</taxon>
        <taxon>Pentapetalae</taxon>
        <taxon>asterids</taxon>
        <taxon>Ericales</taxon>
        <taxon>Ericaceae</taxon>
        <taxon>Ericoideae</taxon>
        <taxon>Rhodoreae</taxon>
        <taxon>Rhododendron</taxon>
    </lineage>
</organism>
<comment type="caution">
    <text evidence="1">The sequence shown here is derived from an EMBL/GenBank/DDBJ whole genome shotgun (WGS) entry which is preliminary data.</text>
</comment>
<reference evidence="1" key="1">
    <citation type="submission" date="2022-02" db="EMBL/GenBank/DDBJ databases">
        <title>Plant Genome Project.</title>
        <authorList>
            <person name="Zhang R.-G."/>
        </authorList>
    </citation>
    <scope>NUCLEOTIDE SEQUENCE</scope>
    <source>
        <strain evidence="1">AT1</strain>
    </source>
</reference>
<proteinExistence type="predicted"/>